<dbReference type="Gene3D" id="1.20.1720.10">
    <property type="entry name" value="Multidrug resistance protein D"/>
    <property type="match status" value="1"/>
</dbReference>
<proteinExistence type="predicted"/>
<keyword evidence="1" id="KW-0472">Membrane</keyword>
<dbReference type="InterPro" id="IPR036259">
    <property type="entry name" value="MFS_trans_sf"/>
</dbReference>
<dbReference type="Proteomes" id="UP000267630">
    <property type="component" value="Chromosome 3"/>
</dbReference>
<dbReference type="AlphaFoldDB" id="A0A7Z8ZA84"/>
<keyword evidence="1" id="KW-0812">Transmembrane</keyword>
<dbReference type="SUPFAM" id="SSF103473">
    <property type="entry name" value="MFS general substrate transporter"/>
    <property type="match status" value="1"/>
</dbReference>
<evidence type="ECO:0000313" key="3">
    <source>
        <dbReference type="Proteomes" id="UP000267630"/>
    </source>
</evidence>
<dbReference type="EMBL" id="LR134253">
    <property type="protein sequence ID" value="VED48882.1"/>
    <property type="molecule type" value="Genomic_DNA"/>
</dbReference>
<sequence>MFGRSAVVLVTALLMFPQMVETIYSPALTDISVRFAVSAQQAAQTLAVYFIGFALGFFFGDGPAISTAAVRRCWRGSRCTPSAARWRWW</sequence>
<accession>A0A7Z8ZA84</accession>
<reference evidence="2 3" key="1">
    <citation type="submission" date="2018-12" db="EMBL/GenBank/DDBJ databases">
        <authorList>
            <consortium name="Pathogen Informatics"/>
        </authorList>
    </citation>
    <scope>NUCLEOTIDE SEQUENCE [LARGE SCALE GENOMIC DNA]</scope>
    <source>
        <strain evidence="2 3">NCTC9997</strain>
    </source>
</reference>
<feature type="transmembrane region" description="Helical" evidence="1">
    <location>
        <begin position="46"/>
        <end position="70"/>
    </location>
</feature>
<organism evidence="2 3">
    <name type="scientific">Raoultella terrigena</name>
    <name type="common">Klebsiella terrigena</name>
    <dbReference type="NCBI Taxonomy" id="577"/>
    <lineage>
        <taxon>Bacteria</taxon>
        <taxon>Pseudomonadati</taxon>
        <taxon>Pseudomonadota</taxon>
        <taxon>Gammaproteobacteria</taxon>
        <taxon>Enterobacterales</taxon>
        <taxon>Enterobacteriaceae</taxon>
        <taxon>Klebsiella/Raoultella group</taxon>
        <taxon>Raoultella</taxon>
    </lineage>
</organism>
<protein>
    <submittedName>
        <fullName evidence="2">Probable multidrug resistance protein</fullName>
    </submittedName>
</protein>
<name>A0A7Z8ZA84_RAOTE</name>
<evidence type="ECO:0000313" key="2">
    <source>
        <dbReference type="EMBL" id="VED48882.1"/>
    </source>
</evidence>
<keyword evidence="1" id="KW-1133">Transmembrane helix</keyword>
<evidence type="ECO:0000256" key="1">
    <source>
        <dbReference type="SAM" id="Phobius"/>
    </source>
</evidence>
<gene>
    <name evidence="2" type="ORF">NCTC9997_02465</name>
</gene>
<keyword evidence="3" id="KW-1185">Reference proteome</keyword>